<dbReference type="Proteomes" id="UP000324022">
    <property type="component" value="Unassembled WGS sequence"/>
</dbReference>
<accession>A0A5C3DV96</accession>
<gene>
    <name evidence="3" type="ORF">UTRI_02202_B</name>
</gene>
<keyword evidence="2" id="KW-0732">Signal</keyword>
<dbReference type="EMBL" id="OOIN01000003">
    <property type="protein sequence ID" value="SPO22192.1"/>
    <property type="molecule type" value="Genomic_DNA"/>
</dbReference>
<evidence type="ECO:0000313" key="4">
    <source>
        <dbReference type="Proteomes" id="UP000324022"/>
    </source>
</evidence>
<name>A0A5C3DV96_9BASI</name>
<evidence type="ECO:0000313" key="3">
    <source>
        <dbReference type="EMBL" id="SPO22192.1"/>
    </source>
</evidence>
<dbReference type="OrthoDB" id="2553395at2759"/>
<keyword evidence="4" id="KW-1185">Reference proteome</keyword>
<dbReference type="AlphaFoldDB" id="A0A5C3DV96"/>
<organism evidence="3 4">
    <name type="scientific">Ustilago trichophora</name>
    <dbReference type="NCBI Taxonomy" id="86804"/>
    <lineage>
        <taxon>Eukaryota</taxon>
        <taxon>Fungi</taxon>
        <taxon>Dikarya</taxon>
        <taxon>Basidiomycota</taxon>
        <taxon>Ustilaginomycotina</taxon>
        <taxon>Ustilaginomycetes</taxon>
        <taxon>Ustilaginales</taxon>
        <taxon>Ustilaginaceae</taxon>
        <taxon>Ustilago</taxon>
    </lineage>
</organism>
<feature type="compositionally biased region" description="Polar residues" evidence="1">
    <location>
        <begin position="135"/>
        <end position="144"/>
    </location>
</feature>
<feature type="compositionally biased region" description="Basic and acidic residues" evidence="1">
    <location>
        <begin position="121"/>
        <end position="134"/>
    </location>
</feature>
<sequence>MHLFTWLLTSSALPVPSDLSPFETLSRSDPFERLTHSLSSKELRNAVKKAPERLRLGQNDFLYSGLKRKSVAGAYGTSAAVALGGVAITYQGMNLRTKNRDAETKKAKDAQMKKAICAALKGEREHSSRARPDAQDSNYSPSSTERSRWDSGGEAQQYAYPPSRTTVEWDKRALSDATLNTIEDYNKIIGATEAIASGSIAMTSANQSNQRSLEASSNFYCDS</sequence>
<evidence type="ECO:0000256" key="1">
    <source>
        <dbReference type="SAM" id="MobiDB-lite"/>
    </source>
</evidence>
<feature type="signal peptide" evidence="2">
    <location>
        <begin position="1"/>
        <end position="19"/>
    </location>
</feature>
<evidence type="ECO:0000256" key="2">
    <source>
        <dbReference type="SAM" id="SignalP"/>
    </source>
</evidence>
<reference evidence="3 4" key="1">
    <citation type="submission" date="2018-03" db="EMBL/GenBank/DDBJ databases">
        <authorList>
            <person name="Guldener U."/>
        </authorList>
    </citation>
    <scope>NUCLEOTIDE SEQUENCE [LARGE SCALE GENOMIC DNA]</scope>
    <source>
        <strain evidence="3 4">NBRC100155</strain>
    </source>
</reference>
<proteinExistence type="predicted"/>
<feature type="chain" id="PRO_5022995833" evidence="2">
    <location>
        <begin position="20"/>
        <end position="223"/>
    </location>
</feature>
<protein>
    <submittedName>
        <fullName evidence="3">Uncharacterized protein</fullName>
    </submittedName>
</protein>
<feature type="region of interest" description="Disordered" evidence="1">
    <location>
        <begin position="121"/>
        <end position="161"/>
    </location>
</feature>